<keyword evidence="5" id="KW-1185">Reference proteome</keyword>
<dbReference type="PROSITE" id="PS50198">
    <property type="entry name" value="PPIC_PPIASE_2"/>
    <property type="match status" value="1"/>
</dbReference>
<dbReference type="InterPro" id="IPR000297">
    <property type="entry name" value="PPIase_PpiC"/>
</dbReference>
<reference evidence="4 5" key="1">
    <citation type="submission" date="2022-11" db="EMBL/GenBank/DDBJ databases">
        <title>Minimal conservation of predation-associated metabolite biosynthetic gene clusters underscores biosynthetic potential of Myxococcota including descriptions for ten novel species: Archangium lansinium sp. nov., Myxococcus landrumus sp. nov., Nannocystis bai.</title>
        <authorList>
            <person name="Ahearne A."/>
            <person name="Stevens C."/>
            <person name="Dowd S."/>
        </authorList>
    </citation>
    <scope>NUCLEOTIDE SEQUENCE [LARGE SCALE GENOMIC DNA]</scope>
    <source>
        <strain evidence="4 5">RJM3</strain>
    </source>
</reference>
<dbReference type="SUPFAM" id="SSF54534">
    <property type="entry name" value="FKBP-like"/>
    <property type="match status" value="1"/>
</dbReference>
<keyword evidence="1 4" id="KW-0413">Isomerase</keyword>
<proteinExistence type="predicted"/>
<evidence type="ECO:0000313" key="4">
    <source>
        <dbReference type="EMBL" id="MDC0741304.1"/>
    </source>
</evidence>
<evidence type="ECO:0000313" key="5">
    <source>
        <dbReference type="Proteomes" id="UP001221411"/>
    </source>
</evidence>
<dbReference type="GO" id="GO:0003755">
    <property type="term" value="F:peptidyl-prolyl cis-trans isomerase activity"/>
    <property type="evidence" value="ECO:0007669"/>
    <property type="project" value="UniProtKB-EC"/>
</dbReference>
<dbReference type="InterPro" id="IPR046357">
    <property type="entry name" value="PPIase_dom_sf"/>
</dbReference>
<comment type="caution">
    <text evidence="4">The sequence shown here is derived from an EMBL/GenBank/DDBJ whole genome shotgun (WGS) entry which is preliminary data.</text>
</comment>
<dbReference type="Pfam" id="PF00639">
    <property type="entry name" value="Rotamase"/>
    <property type="match status" value="1"/>
</dbReference>
<accession>A0ABT5EHK1</accession>
<dbReference type="Gene3D" id="3.10.50.40">
    <property type="match status" value="1"/>
</dbReference>
<dbReference type="EMBL" id="JAQNDO010000001">
    <property type="protein sequence ID" value="MDC0741304.1"/>
    <property type="molecule type" value="Genomic_DNA"/>
</dbReference>
<sequence>MQKATAFLFAVLVLGAIALVAIPRGRGGSTSTETAAADAGTPSDAGETPTADAGAEPSDAGASGEVEPGGPVDAGGTLLLTGEAPPPLAGEAPKSVIFGVVLVQYKGAQGAPPNARPREEALTLAKQLAEEAKTDFKAAVAKGDKGSMENAGRLPRGILEPAPEYVLFSLAKGAVSEVVDTPRGYWILQRVE</sequence>
<dbReference type="EC" id="5.2.1.8" evidence="4"/>
<gene>
    <name evidence="4" type="ORF">POL67_08110</name>
</gene>
<organism evidence="4 5">
    <name type="scientific">Polyangium mundeleinium</name>
    <dbReference type="NCBI Taxonomy" id="2995306"/>
    <lineage>
        <taxon>Bacteria</taxon>
        <taxon>Pseudomonadati</taxon>
        <taxon>Myxococcota</taxon>
        <taxon>Polyangia</taxon>
        <taxon>Polyangiales</taxon>
        <taxon>Polyangiaceae</taxon>
        <taxon>Polyangium</taxon>
    </lineage>
</organism>
<evidence type="ECO:0000256" key="1">
    <source>
        <dbReference type="PROSITE-ProRule" id="PRU00278"/>
    </source>
</evidence>
<evidence type="ECO:0000256" key="2">
    <source>
        <dbReference type="SAM" id="MobiDB-lite"/>
    </source>
</evidence>
<feature type="region of interest" description="Disordered" evidence="2">
    <location>
        <begin position="25"/>
        <end position="86"/>
    </location>
</feature>
<keyword evidence="1" id="KW-0697">Rotamase</keyword>
<dbReference type="RefSeq" id="WP_271916525.1">
    <property type="nucleotide sequence ID" value="NZ_JAQNDO010000001.1"/>
</dbReference>
<feature type="domain" description="PpiC" evidence="3">
    <location>
        <begin position="93"/>
        <end position="192"/>
    </location>
</feature>
<name>A0ABT5EHK1_9BACT</name>
<protein>
    <submittedName>
        <fullName evidence="4">Peptidylprolyl isomerase</fullName>
        <ecNumber evidence="4">5.2.1.8</ecNumber>
    </submittedName>
</protein>
<evidence type="ECO:0000259" key="3">
    <source>
        <dbReference type="PROSITE" id="PS50198"/>
    </source>
</evidence>
<dbReference type="Proteomes" id="UP001221411">
    <property type="component" value="Unassembled WGS sequence"/>
</dbReference>